<dbReference type="SMART" id="SM00862">
    <property type="entry name" value="Trans_reg_C"/>
    <property type="match status" value="1"/>
</dbReference>
<reference evidence="10" key="1">
    <citation type="submission" date="2022-10" db="EMBL/GenBank/DDBJ databases">
        <title>Algoriphagus sp. a novel bacteria isolate from halophytes salicornia europaea.</title>
        <authorList>
            <person name="Peng Y."/>
            <person name="Jiang L."/>
            <person name="Lee J."/>
        </authorList>
    </citation>
    <scope>NUCLEOTIDE SEQUENCE</scope>
    <source>
        <strain evidence="10">TR-M5</strain>
    </source>
</reference>
<keyword evidence="5" id="KW-0804">Transcription</keyword>
<feature type="domain" description="Response regulatory" evidence="8">
    <location>
        <begin position="2"/>
        <end position="116"/>
    </location>
</feature>
<evidence type="ECO:0000256" key="4">
    <source>
        <dbReference type="ARBA" id="ARBA00023125"/>
    </source>
</evidence>
<dbReference type="Pfam" id="PF00486">
    <property type="entry name" value="Trans_reg_C"/>
    <property type="match status" value="1"/>
</dbReference>
<evidence type="ECO:0000256" key="1">
    <source>
        <dbReference type="ARBA" id="ARBA00022553"/>
    </source>
</evidence>
<keyword evidence="1 6" id="KW-0597">Phosphoprotein</keyword>
<evidence type="ECO:0000256" key="2">
    <source>
        <dbReference type="ARBA" id="ARBA00023012"/>
    </source>
</evidence>
<accession>A0ABY6MJI8</accession>
<dbReference type="EMBL" id="CP110226">
    <property type="protein sequence ID" value="UZD23215.1"/>
    <property type="molecule type" value="Genomic_DNA"/>
</dbReference>
<dbReference type="PANTHER" id="PTHR48111:SF22">
    <property type="entry name" value="REGULATOR OF RPOS"/>
    <property type="match status" value="1"/>
</dbReference>
<name>A0ABY6MJI8_9BACT</name>
<proteinExistence type="predicted"/>
<feature type="DNA-binding region" description="OmpR/PhoB-type" evidence="7">
    <location>
        <begin position="124"/>
        <end position="224"/>
    </location>
</feature>
<dbReference type="Gene3D" id="6.10.250.690">
    <property type="match status" value="1"/>
</dbReference>
<dbReference type="RefSeq" id="WP_264809754.1">
    <property type="nucleotide sequence ID" value="NZ_CP110226.1"/>
</dbReference>
<evidence type="ECO:0000313" key="11">
    <source>
        <dbReference type="Proteomes" id="UP001163156"/>
    </source>
</evidence>
<dbReference type="InterPro" id="IPR039420">
    <property type="entry name" value="WalR-like"/>
</dbReference>
<dbReference type="Gene3D" id="3.40.50.2300">
    <property type="match status" value="1"/>
</dbReference>
<keyword evidence="11" id="KW-1185">Reference proteome</keyword>
<evidence type="ECO:0000256" key="5">
    <source>
        <dbReference type="ARBA" id="ARBA00023163"/>
    </source>
</evidence>
<evidence type="ECO:0000256" key="3">
    <source>
        <dbReference type="ARBA" id="ARBA00023015"/>
    </source>
</evidence>
<keyword evidence="2" id="KW-0902">Two-component regulatory system</keyword>
<organism evidence="10 11">
    <name type="scientific">Algoriphagus halophytocola</name>
    <dbReference type="NCBI Taxonomy" id="2991499"/>
    <lineage>
        <taxon>Bacteria</taxon>
        <taxon>Pseudomonadati</taxon>
        <taxon>Bacteroidota</taxon>
        <taxon>Cytophagia</taxon>
        <taxon>Cytophagales</taxon>
        <taxon>Cyclobacteriaceae</taxon>
        <taxon>Algoriphagus</taxon>
    </lineage>
</organism>
<sequence length="227" mass="25792">MKILLVEDNPELTQNISNYLQDQGMRCESAVNLFDAQDKLLSYSYDCIILDLMLPDGNGLTLLELIKSKKMEVNVLIISAKGSLDDKLSGLDLGADDYLAKPFHLAELLARLKAIYRRTKMQGFDELVFNEITVVNSQLQVLVNEQILDLTKKEYDLLLFFLTNKDRVVGKNAIAHHLWGDYTDDLSNFDFVYQHVKNLRKKISAAGGRDYIRTVYGLGYKFDSAAL</sequence>
<evidence type="ECO:0000256" key="6">
    <source>
        <dbReference type="PROSITE-ProRule" id="PRU00169"/>
    </source>
</evidence>
<feature type="domain" description="OmpR/PhoB-type" evidence="9">
    <location>
        <begin position="124"/>
        <end position="224"/>
    </location>
</feature>
<keyword evidence="4 7" id="KW-0238">DNA-binding</keyword>
<gene>
    <name evidence="10" type="ORF">OM944_01725</name>
</gene>
<evidence type="ECO:0000313" key="10">
    <source>
        <dbReference type="EMBL" id="UZD23215.1"/>
    </source>
</evidence>
<protein>
    <submittedName>
        <fullName evidence="10">Response regulator transcription factor</fullName>
    </submittedName>
</protein>
<evidence type="ECO:0000259" key="9">
    <source>
        <dbReference type="PROSITE" id="PS51755"/>
    </source>
</evidence>
<dbReference type="PANTHER" id="PTHR48111">
    <property type="entry name" value="REGULATOR OF RPOS"/>
    <property type="match status" value="1"/>
</dbReference>
<dbReference type="InterPro" id="IPR001867">
    <property type="entry name" value="OmpR/PhoB-type_DNA-bd"/>
</dbReference>
<dbReference type="InterPro" id="IPR001789">
    <property type="entry name" value="Sig_transdc_resp-reg_receiver"/>
</dbReference>
<keyword evidence="3" id="KW-0805">Transcription regulation</keyword>
<dbReference type="Proteomes" id="UP001163156">
    <property type="component" value="Chromosome"/>
</dbReference>
<dbReference type="Pfam" id="PF00072">
    <property type="entry name" value="Response_reg"/>
    <property type="match status" value="1"/>
</dbReference>
<dbReference type="Gene3D" id="1.10.10.10">
    <property type="entry name" value="Winged helix-like DNA-binding domain superfamily/Winged helix DNA-binding domain"/>
    <property type="match status" value="1"/>
</dbReference>
<evidence type="ECO:0000256" key="7">
    <source>
        <dbReference type="PROSITE-ProRule" id="PRU01091"/>
    </source>
</evidence>
<evidence type="ECO:0000259" key="8">
    <source>
        <dbReference type="PROSITE" id="PS50110"/>
    </source>
</evidence>
<dbReference type="SUPFAM" id="SSF52172">
    <property type="entry name" value="CheY-like"/>
    <property type="match status" value="1"/>
</dbReference>
<dbReference type="PROSITE" id="PS51755">
    <property type="entry name" value="OMPR_PHOB"/>
    <property type="match status" value="1"/>
</dbReference>
<dbReference type="InterPro" id="IPR011006">
    <property type="entry name" value="CheY-like_superfamily"/>
</dbReference>
<dbReference type="PROSITE" id="PS50110">
    <property type="entry name" value="RESPONSE_REGULATORY"/>
    <property type="match status" value="1"/>
</dbReference>
<dbReference type="InterPro" id="IPR036388">
    <property type="entry name" value="WH-like_DNA-bd_sf"/>
</dbReference>
<dbReference type="SMART" id="SM00448">
    <property type="entry name" value="REC"/>
    <property type="match status" value="1"/>
</dbReference>
<feature type="modified residue" description="4-aspartylphosphate" evidence="6">
    <location>
        <position position="51"/>
    </location>
</feature>
<dbReference type="CDD" id="cd00383">
    <property type="entry name" value="trans_reg_C"/>
    <property type="match status" value="1"/>
</dbReference>